<accession>A0ACC0VVJ7</accession>
<reference evidence="1 2" key="1">
    <citation type="journal article" date="2022" name="bioRxiv">
        <title>The genome of the oomycete Peronosclerospora sorghi, a cosmopolitan pathogen of maize and sorghum, is inflated with dispersed pseudogenes.</title>
        <authorList>
            <person name="Fletcher K."/>
            <person name="Martin F."/>
            <person name="Isakeit T."/>
            <person name="Cavanaugh K."/>
            <person name="Magill C."/>
            <person name="Michelmore R."/>
        </authorList>
    </citation>
    <scope>NUCLEOTIDE SEQUENCE [LARGE SCALE GENOMIC DNA]</scope>
    <source>
        <strain evidence="1">P6</strain>
    </source>
</reference>
<sequence>MAAMLIKNTLQMSLRVKSGFFNFRAFSNIPSSSFFSASFNPMSVSSVLLMTKPENVVRNPPLDFDISNTRLQVDCFLPQHNQISDIRCPTDCLNVPLQAIKRTYQPSVLRRKRKHGFRSRRVSVSGRKVLNRRFNKGRWRMSL</sequence>
<protein>
    <submittedName>
        <fullName evidence="1">Uncharacterized protein</fullName>
    </submittedName>
</protein>
<proteinExistence type="predicted"/>
<organism evidence="1 2">
    <name type="scientific">Peronosclerospora sorghi</name>
    <dbReference type="NCBI Taxonomy" id="230839"/>
    <lineage>
        <taxon>Eukaryota</taxon>
        <taxon>Sar</taxon>
        <taxon>Stramenopiles</taxon>
        <taxon>Oomycota</taxon>
        <taxon>Peronosporomycetes</taxon>
        <taxon>Peronosporales</taxon>
        <taxon>Peronosporaceae</taxon>
        <taxon>Peronosclerospora</taxon>
    </lineage>
</organism>
<dbReference type="EMBL" id="CM047585">
    <property type="protein sequence ID" value="KAI9909853.1"/>
    <property type="molecule type" value="Genomic_DNA"/>
</dbReference>
<evidence type="ECO:0000313" key="2">
    <source>
        <dbReference type="Proteomes" id="UP001163321"/>
    </source>
</evidence>
<name>A0ACC0VVJ7_9STRA</name>
<evidence type="ECO:0000313" key="1">
    <source>
        <dbReference type="EMBL" id="KAI9909853.1"/>
    </source>
</evidence>
<comment type="caution">
    <text evidence="1">The sequence shown here is derived from an EMBL/GenBank/DDBJ whole genome shotgun (WGS) entry which is preliminary data.</text>
</comment>
<dbReference type="Proteomes" id="UP001163321">
    <property type="component" value="Chromosome 6"/>
</dbReference>
<keyword evidence="2" id="KW-1185">Reference proteome</keyword>
<gene>
    <name evidence="1" type="ORF">PsorP6_010625</name>
</gene>